<name>A0AAW1RS79_9CHLO</name>
<dbReference type="AlphaFoldDB" id="A0AAW1RS79"/>
<protein>
    <submittedName>
        <fullName evidence="2">Uncharacterized protein</fullName>
    </submittedName>
</protein>
<organism evidence="2 3">
    <name type="scientific">Elliptochloris bilobata</name>
    <dbReference type="NCBI Taxonomy" id="381761"/>
    <lineage>
        <taxon>Eukaryota</taxon>
        <taxon>Viridiplantae</taxon>
        <taxon>Chlorophyta</taxon>
        <taxon>core chlorophytes</taxon>
        <taxon>Trebouxiophyceae</taxon>
        <taxon>Trebouxiophyceae incertae sedis</taxon>
        <taxon>Elliptochloris clade</taxon>
        <taxon>Elliptochloris</taxon>
    </lineage>
</organism>
<comment type="caution">
    <text evidence="2">The sequence shown here is derived from an EMBL/GenBank/DDBJ whole genome shotgun (WGS) entry which is preliminary data.</text>
</comment>
<evidence type="ECO:0000313" key="2">
    <source>
        <dbReference type="EMBL" id="KAK9836021.1"/>
    </source>
</evidence>
<keyword evidence="3" id="KW-1185">Reference proteome</keyword>
<sequence length="301" mass="31251">MHEADTRMRELETNLGLLEFAVDSALASQSAPQLGGGAAEPRVDLPASAAPSTQGSGDVEEFSAEPMPAAAPGRAESAKPQKGRASAGRGAGRDRTNTTGNYTERHNMGWLPNDRGGPLRSAPLDGPSTSVARLQVACAAPLDPAVSTSTSGSNVQVGFVASLSYTQADWEPAPLERKPTPERSACAKLDNTQQAASLAFSQRIAARNATLWLDDWGRSDEVLAAAVEVATAEVWRCRTQAQGLTAALVCGGECRSDEGDGDFARVTVQGFVARLVGVSDSAAAVALTVDAGTWQLQVCEG</sequence>
<accession>A0AAW1RS79</accession>
<proteinExistence type="predicted"/>
<dbReference type="Proteomes" id="UP001445335">
    <property type="component" value="Unassembled WGS sequence"/>
</dbReference>
<gene>
    <name evidence="2" type="ORF">WJX81_006605</name>
</gene>
<dbReference type="EMBL" id="JALJOU010000027">
    <property type="protein sequence ID" value="KAK9836021.1"/>
    <property type="molecule type" value="Genomic_DNA"/>
</dbReference>
<feature type="region of interest" description="Disordered" evidence="1">
    <location>
        <begin position="27"/>
        <end position="114"/>
    </location>
</feature>
<reference evidence="2 3" key="1">
    <citation type="journal article" date="2024" name="Nat. Commun.">
        <title>Phylogenomics reveals the evolutionary origins of lichenization in chlorophyte algae.</title>
        <authorList>
            <person name="Puginier C."/>
            <person name="Libourel C."/>
            <person name="Otte J."/>
            <person name="Skaloud P."/>
            <person name="Haon M."/>
            <person name="Grisel S."/>
            <person name="Petersen M."/>
            <person name="Berrin J.G."/>
            <person name="Delaux P.M."/>
            <person name="Dal Grande F."/>
            <person name="Keller J."/>
        </authorList>
    </citation>
    <scope>NUCLEOTIDE SEQUENCE [LARGE SCALE GENOMIC DNA]</scope>
    <source>
        <strain evidence="2 3">SAG 245.80</strain>
    </source>
</reference>
<evidence type="ECO:0000256" key="1">
    <source>
        <dbReference type="SAM" id="MobiDB-lite"/>
    </source>
</evidence>
<evidence type="ECO:0000313" key="3">
    <source>
        <dbReference type="Proteomes" id="UP001445335"/>
    </source>
</evidence>